<name>A0A2S9YP30_9BACT</name>
<evidence type="ECO:0000313" key="1">
    <source>
        <dbReference type="EMBL" id="PRQ06851.1"/>
    </source>
</evidence>
<organism evidence="1 2">
    <name type="scientific">Enhygromyxa salina</name>
    <dbReference type="NCBI Taxonomy" id="215803"/>
    <lineage>
        <taxon>Bacteria</taxon>
        <taxon>Pseudomonadati</taxon>
        <taxon>Myxococcota</taxon>
        <taxon>Polyangia</taxon>
        <taxon>Nannocystales</taxon>
        <taxon>Nannocystaceae</taxon>
        <taxon>Enhygromyxa</taxon>
    </lineage>
</organism>
<accession>A0A2S9YP30</accession>
<gene>
    <name evidence="1" type="ORF">ENSA7_33890</name>
</gene>
<dbReference type="Proteomes" id="UP000238823">
    <property type="component" value="Unassembled WGS sequence"/>
</dbReference>
<proteinExistence type="predicted"/>
<sequence length="218" mass="24491">MTVQKEQIDMLLHALSRIACARAEVAEVSQSGKNSILRWRIKSKKEVAYLGKLPVITCHSDGTFSWILKGDSYRFTLADVVALDPNANELEQHVSAPVREFAYYLRSLDCEPQALTVALKRNTKLKNRLCSIAVKIAHPGMAFCDLLHCARNSWRYNLESMRTPMAFPFDDVDYQRAEREVTSSTTRGIISQWSHGAGRVEFDIFAADPSGCSIHLLG</sequence>
<protein>
    <submittedName>
        <fullName evidence="1">Uncharacterized protein</fullName>
    </submittedName>
</protein>
<dbReference type="EMBL" id="PVNL01000064">
    <property type="protein sequence ID" value="PRQ06851.1"/>
    <property type="molecule type" value="Genomic_DNA"/>
</dbReference>
<dbReference type="RefSeq" id="WP_146157795.1">
    <property type="nucleotide sequence ID" value="NZ_PVNL01000064.1"/>
</dbReference>
<evidence type="ECO:0000313" key="2">
    <source>
        <dbReference type="Proteomes" id="UP000238823"/>
    </source>
</evidence>
<reference evidence="1 2" key="1">
    <citation type="submission" date="2018-03" db="EMBL/GenBank/DDBJ databases">
        <title>Draft Genome Sequences of the Obligatory Marine Myxobacteria Enhygromyxa salina SWB007.</title>
        <authorList>
            <person name="Poehlein A."/>
            <person name="Moghaddam J.A."/>
            <person name="Harms H."/>
            <person name="Alanjari M."/>
            <person name="Koenig G.M."/>
            <person name="Daniel R."/>
            <person name="Schaeberle T.F."/>
        </authorList>
    </citation>
    <scope>NUCLEOTIDE SEQUENCE [LARGE SCALE GENOMIC DNA]</scope>
    <source>
        <strain evidence="1 2">SWB007</strain>
    </source>
</reference>
<comment type="caution">
    <text evidence="1">The sequence shown here is derived from an EMBL/GenBank/DDBJ whole genome shotgun (WGS) entry which is preliminary data.</text>
</comment>
<dbReference type="AlphaFoldDB" id="A0A2S9YP30"/>